<dbReference type="PANTHER" id="PTHR43369:SF2">
    <property type="entry name" value="PHOSPHORIBOSYLGLYCINAMIDE FORMYLTRANSFERASE"/>
    <property type="match status" value="1"/>
</dbReference>
<comment type="similarity">
    <text evidence="4 6">Belongs to the GART family.</text>
</comment>
<feature type="active site" description="Proton donor" evidence="6">
    <location>
        <position position="109"/>
    </location>
</feature>
<dbReference type="EMBL" id="PDOD01000004">
    <property type="protein sequence ID" value="PYZ92236.1"/>
    <property type="molecule type" value="Genomic_DNA"/>
</dbReference>
<name>A0A323TBP8_9BACI</name>
<dbReference type="InterPro" id="IPR036477">
    <property type="entry name" value="Formyl_transf_N_sf"/>
</dbReference>
<accession>A0A323TBP8</accession>
<evidence type="ECO:0000256" key="3">
    <source>
        <dbReference type="ARBA" id="ARBA00022755"/>
    </source>
</evidence>
<evidence type="ECO:0000259" key="7">
    <source>
        <dbReference type="Pfam" id="PF00551"/>
    </source>
</evidence>
<proteinExistence type="inferred from homology"/>
<evidence type="ECO:0000256" key="5">
    <source>
        <dbReference type="ARBA" id="ARBA00047664"/>
    </source>
</evidence>
<dbReference type="InterPro" id="IPR001555">
    <property type="entry name" value="GART_AS"/>
</dbReference>
<feature type="domain" description="Formyl transferase N-terminal" evidence="7">
    <location>
        <begin position="3"/>
        <end position="182"/>
    </location>
</feature>
<keyword evidence="3 6" id="KW-0658">Purine biosynthesis</keyword>
<reference evidence="8 9" key="1">
    <citation type="submission" date="2017-10" db="EMBL/GenBank/DDBJ databases">
        <title>Bacillus sp. nov., a halophilic bacterium isolated from a Keqin Lake.</title>
        <authorList>
            <person name="Wang H."/>
        </authorList>
    </citation>
    <scope>NUCLEOTIDE SEQUENCE [LARGE SCALE GENOMIC DNA]</scope>
    <source>
        <strain evidence="8 9">KQ-12</strain>
    </source>
</reference>
<feature type="binding site" evidence="6">
    <location>
        <position position="65"/>
    </location>
    <ligand>
        <name>(6R)-10-formyltetrahydrofolate</name>
        <dbReference type="ChEBI" id="CHEBI:195366"/>
    </ligand>
</feature>
<keyword evidence="2 6" id="KW-0808">Transferase</keyword>
<sequence>MVKIAVFASGSGSNFQSIVESAEQKKIDASVDLLVCDKKDAYVLTRADKHCIPVFSFSAKDYSSKEMFEKEIVAELQRRDIELIVLAGYMRLVGPTLLREYEGRIINIHPSLLPAFPGLDAIGQAFTAQVKISGVTIHFVDEGMDTGPIIAQEPVRIEETDTKEDVQKKIQSVEHQLYPTTIQHVISQLQRSVN</sequence>
<dbReference type="InterPro" id="IPR004607">
    <property type="entry name" value="GART"/>
</dbReference>
<comment type="pathway">
    <text evidence="1 6">Purine metabolism; IMP biosynthesis via de novo pathway; N(2)-formyl-N(1)-(5-phospho-D-ribosyl)glycinamide from N(1)-(5-phospho-D-ribosyl)glycinamide (10-formyl THF route): step 1/1.</text>
</comment>
<dbReference type="CDD" id="cd08645">
    <property type="entry name" value="FMT_core_GART"/>
    <property type="match status" value="1"/>
</dbReference>
<gene>
    <name evidence="6" type="primary">purN</name>
    <name evidence="8" type="ORF">CR194_15470</name>
</gene>
<dbReference type="HAMAP" id="MF_01930">
    <property type="entry name" value="PurN"/>
    <property type="match status" value="1"/>
</dbReference>
<evidence type="ECO:0000313" key="8">
    <source>
        <dbReference type="EMBL" id="PYZ92236.1"/>
    </source>
</evidence>
<dbReference type="NCBIfam" id="TIGR00639">
    <property type="entry name" value="PurN"/>
    <property type="match status" value="1"/>
</dbReference>
<evidence type="ECO:0000256" key="4">
    <source>
        <dbReference type="ARBA" id="ARBA00038440"/>
    </source>
</evidence>
<dbReference type="RefSeq" id="WP_110610692.1">
    <property type="nucleotide sequence ID" value="NZ_PDOD01000004.1"/>
</dbReference>
<feature type="site" description="Raises pKa of active site His" evidence="6">
    <location>
        <position position="145"/>
    </location>
</feature>
<feature type="binding site" evidence="6">
    <location>
        <begin position="90"/>
        <end position="93"/>
    </location>
    <ligand>
        <name>(6R)-10-formyltetrahydrofolate</name>
        <dbReference type="ChEBI" id="CHEBI:195366"/>
    </ligand>
</feature>
<dbReference type="Proteomes" id="UP000248214">
    <property type="component" value="Unassembled WGS sequence"/>
</dbReference>
<evidence type="ECO:0000256" key="6">
    <source>
        <dbReference type="HAMAP-Rule" id="MF_01930"/>
    </source>
</evidence>
<dbReference type="FunFam" id="3.40.50.170:FF:000007">
    <property type="entry name" value="Phosphoribosylglycinamide formyltransferase"/>
    <property type="match status" value="1"/>
</dbReference>
<dbReference type="Pfam" id="PF00551">
    <property type="entry name" value="Formyl_trans_N"/>
    <property type="match status" value="1"/>
</dbReference>
<dbReference type="AlphaFoldDB" id="A0A323TBP8"/>
<dbReference type="Gene3D" id="3.40.50.170">
    <property type="entry name" value="Formyl transferase, N-terminal domain"/>
    <property type="match status" value="1"/>
</dbReference>
<dbReference type="PROSITE" id="PS00373">
    <property type="entry name" value="GART"/>
    <property type="match status" value="1"/>
</dbReference>
<feature type="binding site" evidence="6">
    <location>
        <begin position="12"/>
        <end position="14"/>
    </location>
    <ligand>
        <name>N(1)-(5-phospho-beta-D-ribosyl)glycinamide</name>
        <dbReference type="ChEBI" id="CHEBI:143788"/>
    </ligand>
</feature>
<evidence type="ECO:0000256" key="1">
    <source>
        <dbReference type="ARBA" id="ARBA00005054"/>
    </source>
</evidence>
<dbReference type="UniPathway" id="UPA00074">
    <property type="reaction ID" value="UER00126"/>
</dbReference>
<evidence type="ECO:0000313" key="9">
    <source>
        <dbReference type="Proteomes" id="UP000248214"/>
    </source>
</evidence>
<dbReference type="EC" id="2.1.2.2" evidence="6"/>
<evidence type="ECO:0000256" key="2">
    <source>
        <dbReference type="ARBA" id="ARBA00022679"/>
    </source>
</evidence>
<dbReference type="GO" id="GO:0006189">
    <property type="term" value="P:'de novo' IMP biosynthetic process"/>
    <property type="evidence" value="ECO:0007669"/>
    <property type="project" value="UniProtKB-UniRule"/>
</dbReference>
<comment type="caution">
    <text evidence="8">The sequence shown here is derived from an EMBL/GenBank/DDBJ whole genome shotgun (WGS) entry which is preliminary data.</text>
</comment>
<protein>
    <recommendedName>
        <fullName evidence="6">Phosphoribosylglycinamide formyltransferase</fullName>
        <ecNumber evidence="6">2.1.2.2</ecNumber>
    </recommendedName>
    <alternativeName>
        <fullName evidence="6">5'-phosphoribosylglycinamide transformylase</fullName>
    </alternativeName>
    <alternativeName>
        <fullName evidence="6">GAR transformylase</fullName>
        <shortName evidence="6">GART</shortName>
    </alternativeName>
</protein>
<feature type="binding site" evidence="6">
    <location>
        <position position="107"/>
    </location>
    <ligand>
        <name>(6R)-10-formyltetrahydrofolate</name>
        <dbReference type="ChEBI" id="CHEBI:195366"/>
    </ligand>
</feature>
<dbReference type="OrthoDB" id="9806170at2"/>
<dbReference type="SUPFAM" id="SSF53328">
    <property type="entry name" value="Formyltransferase"/>
    <property type="match status" value="1"/>
</dbReference>
<keyword evidence="9" id="KW-1185">Reference proteome</keyword>
<comment type="function">
    <text evidence="6">Catalyzes the transfer of a formyl group from 10-formyltetrahydrofolate to 5-phospho-ribosyl-glycinamide (GAR), producing 5-phospho-ribosyl-N-formylglycinamide (FGAR) and tetrahydrofolate.</text>
</comment>
<dbReference type="InterPro" id="IPR002376">
    <property type="entry name" value="Formyl_transf_N"/>
</dbReference>
<dbReference type="GO" id="GO:0005829">
    <property type="term" value="C:cytosol"/>
    <property type="evidence" value="ECO:0007669"/>
    <property type="project" value="TreeGrafter"/>
</dbReference>
<dbReference type="GO" id="GO:0004644">
    <property type="term" value="F:phosphoribosylglycinamide formyltransferase activity"/>
    <property type="evidence" value="ECO:0007669"/>
    <property type="project" value="UniProtKB-UniRule"/>
</dbReference>
<comment type="catalytic activity">
    <reaction evidence="5 6">
        <text>N(1)-(5-phospho-beta-D-ribosyl)glycinamide + (6R)-10-formyltetrahydrofolate = N(2)-formyl-N(1)-(5-phospho-beta-D-ribosyl)glycinamide + (6S)-5,6,7,8-tetrahydrofolate + H(+)</text>
        <dbReference type="Rhea" id="RHEA:15053"/>
        <dbReference type="ChEBI" id="CHEBI:15378"/>
        <dbReference type="ChEBI" id="CHEBI:57453"/>
        <dbReference type="ChEBI" id="CHEBI:143788"/>
        <dbReference type="ChEBI" id="CHEBI:147286"/>
        <dbReference type="ChEBI" id="CHEBI:195366"/>
        <dbReference type="EC" id="2.1.2.2"/>
    </reaction>
</comment>
<dbReference type="PANTHER" id="PTHR43369">
    <property type="entry name" value="PHOSPHORIBOSYLGLYCINAMIDE FORMYLTRANSFERASE"/>
    <property type="match status" value="1"/>
</dbReference>
<organism evidence="8 9">
    <name type="scientific">Salipaludibacillus keqinensis</name>
    <dbReference type="NCBI Taxonomy" id="2045207"/>
    <lineage>
        <taxon>Bacteria</taxon>
        <taxon>Bacillati</taxon>
        <taxon>Bacillota</taxon>
        <taxon>Bacilli</taxon>
        <taxon>Bacillales</taxon>
        <taxon>Bacillaceae</taxon>
    </lineage>
</organism>